<name>A0A819MQQ9_9BILA</name>
<feature type="domain" description="RAI1-like" evidence="3">
    <location>
        <begin position="103"/>
        <end position="239"/>
    </location>
</feature>
<dbReference type="GO" id="GO:0005634">
    <property type="term" value="C:nucleus"/>
    <property type="evidence" value="ECO:0007669"/>
    <property type="project" value="UniProtKB-SubCell"/>
</dbReference>
<dbReference type="GO" id="GO:0000956">
    <property type="term" value="P:nuclear-transcribed mRNA catabolic process"/>
    <property type="evidence" value="ECO:0007669"/>
    <property type="project" value="TreeGrafter"/>
</dbReference>
<organism evidence="5 6">
    <name type="scientific">Adineta steineri</name>
    <dbReference type="NCBI Taxonomy" id="433720"/>
    <lineage>
        <taxon>Eukaryota</taxon>
        <taxon>Metazoa</taxon>
        <taxon>Spiralia</taxon>
        <taxon>Gnathifera</taxon>
        <taxon>Rotifera</taxon>
        <taxon>Eurotatoria</taxon>
        <taxon>Bdelloidea</taxon>
        <taxon>Adinetida</taxon>
        <taxon>Adinetidae</taxon>
        <taxon>Adineta</taxon>
    </lineage>
</organism>
<keyword evidence="2" id="KW-0547">Nucleotide-binding</keyword>
<sequence>MNSLPIDDETFARCRLHSEVVIDDDKISKASGVKASFETYLAKFRGSFNLTWSHDYLPTDIAEYEKCITVHAKAPYYREPYYDNQLPPKLTNLVIRQPFYASILPLLISARHNKVNIENYHVVSERNSFRKITMNNEDYVISVQKFGNTVFLRRHDERSDTMDDVGHRFERLCTPDYKNEASYYQLIEGNIGNLRTLISGETDAVVENEHAIELKCSTYNNLYWKYLDQNWLQTFLSKCMILIYNEWVA</sequence>
<dbReference type="GO" id="GO:0000166">
    <property type="term" value="F:nucleotide binding"/>
    <property type="evidence" value="ECO:0007669"/>
    <property type="project" value="UniProtKB-KW"/>
</dbReference>
<dbReference type="InterPro" id="IPR013961">
    <property type="entry name" value="RAI1"/>
</dbReference>
<dbReference type="GO" id="GO:0046872">
    <property type="term" value="F:metal ion binding"/>
    <property type="evidence" value="ECO:0007669"/>
    <property type="project" value="UniProtKB-KW"/>
</dbReference>
<dbReference type="AlphaFoldDB" id="A0A819MQQ9"/>
<dbReference type="EMBL" id="CAJOAY010002851">
    <property type="protein sequence ID" value="CAF3984423.1"/>
    <property type="molecule type" value="Genomic_DNA"/>
</dbReference>
<keyword evidence="2" id="KW-0694">RNA-binding</keyword>
<comment type="caution">
    <text evidence="5">The sequence shown here is derived from an EMBL/GenBank/DDBJ whole genome shotgun (WGS) entry which is preliminary data.</text>
</comment>
<dbReference type="GO" id="GO:0004518">
    <property type="term" value="F:nuclease activity"/>
    <property type="evidence" value="ECO:0007669"/>
    <property type="project" value="UniProtKB-KW"/>
</dbReference>
<evidence type="ECO:0000256" key="2">
    <source>
        <dbReference type="RuleBase" id="RU367113"/>
    </source>
</evidence>
<dbReference type="Pfam" id="PF08652">
    <property type="entry name" value="RAI1"/>
    <property type="match status" value="1"/>
</dbReference>
<dbReference type="Proteomes" id="UP000663891">
    <property type="component" value="Unassembled WGS sequence"/>
</dbReference>
<dbReference type="PANTHER" id="PTHR12395">
    <property type="entry name" value="DOM-3 RELATED"/>
    <property type="match status" value="1"/>
</dbReference>
<comment type="similarity">
    <text evidence="1 2">Belongs to the DXO/Dom3Z family.</text>
</comment>
<protein>
    <recommendedName>
        <fullName evidence="2">Decapping nuclease</fullName>
        <ecNumber evidence="2">3.6.1.-</ecNumber>
    </recommendedName>
</protein>
<dbReference type="Proteomes" id="UP000663881">
    <property type="component" value="Unassembled WGS sequence"/>
</dbReference>
<reference evidence="5" key="1">
    <citation type="submission" date="2021-02" db="EMBL/GenBank/DDBJ databases">
        <authorList>
            <person name="Nowell W R."/>
        </authorList>
    </citation>
    <scope>NUCLEOTIDE SEQUENCE</scope>
</reference>
<dbReference type="OrthoDB" id="10047797at2759"/>
<evidence type="ECO:0000313" key="5">
    <source>
        <dbReference type="EMBL" id="CAF3984423.1"/>
    </source>
</evidence>
<keyword evidence="2" id="KW-0540">Nuclease</keyword>
<dbReference type="EMBL" id="CAJNON010000667">
    <property type="protein sequence ID" value="CAF1349483.1"/>
    <property type="molecule type" value="Genomic_DNA"/>
</dbReference>
<evidence type="ECO:0000313" key="4">
    <source>
        <dbReference type="EMBL" id="CAF1349483.1"/>
    </source>
</evidence>
<keyword evidence="2" id="KW-0539">Nucleus</keyword>
<dbReference type="EC" id="3.6.1.-" evidence="2"/>
<keyword evidence="2" id="KW-0479">Metal-binding</keyword>
<accession>A0A819MQQ9</accession>
<gene>
    <name evidence="5" type="ORF">OKA104_LOCUS28850</name>
    <name evidence="4" type="ORF">VCS650_LOCUS33687</name>
</gene>
<keyword evidence="2" id="KW-0378">Hydrolase</keyword>
<comment type="cofactor">
    <cofactor evidence="2">
        <name>a divalent metal cation</name>
        <dbReference type="ChEBI" id="CHEBI:60240"/>
    </cofactor>
</comment>
<dbReference type="PANTHER" id="PTHR12395:SF9">
    <property type="entry name" value="DECAPPING AND EXORIBONUCLEASE PROTEIN"/>
    <property type="match status" value="1"/>
</dbReference>
<dbReference type="GO" id="GO:0005829">
    <property type="term" value="C:cytosol"/>
    <property type="evidence" value="ECO:0007669"/>
    <property type="project" value="TreeGrafter"/>
</dbReference>
<evidence type="ECO:0000256" key="1">
    <source>
        <dbReference type="ARBA" id="ARBA00006562"/>
    </source>
</evidence>
<dbReference type="GO" id="GO:0034353">
    <property type="term" value="F:mRNA 5'-diphosphatase activity"/>
    <property type="evidence" value="ECO:0007669"/>
    <property type="project" value="TreeGrafter"/>
</dbReference>
<comment type="function">
    <text evidence="2">Decapping enzyme for NAD-capped RNAs: specifically hydrolyzes the nicotinamide adenine dinucleotide (NAD) cap from a subset of RNAs by removing the entire NAD moiety from the 5'-end of an NAD-capped RNA.</text>
</comment>
<dbReference type="GO" id="GO:0110155">
    <property type="term" value="P:NAD-cap decapping"/>
    <property type="evidence" value="ECO:0007669"/>
    <property type="project" value="TreeGrafter"/>
</dbReference>
<dbReference type="InterPro" id="IPR039039">
    <property type="entry name" value="RAI1-like_fam"/>
</dbReference>
<comment type="subcellular location">
    <subcellularLocation>
        <location evidence="2">Nucleus</location>
    </subcellularLocation>
</comment>
<proteinExistence type="inferred from homology"/>
<dbReference type="GO" id="GO:0003723">
    <property type="term" value="F:RNA binding"/>
    <property type="evidence" value="ECO:0007669"/>
    <property type="project" value="UniProtKB-KW"/>
</dbReference>
<evidence type="ECO:0000259" key="3">
    <source>
        <dbReference type="Pfam" id="PF08652"/>
    </source>
</evidence>
<evidence type="ECO:0000313" key="6">
    <source>
        <dbReference type="Proteomes" id="UP000663881"/>
    </source>
</evidence>